<dbReference type="EMBL" id="AGWY01000008">
    <property type="protein sequence ID" value="EKS36039.1"/>
    <property type="molecule type" value="Genomic_DNA"/>
</dbReference>
<evidence type="ECO:0000313" key="4">
    <source>
        <dbReference type="Proteomes" id="UP000001095"/>
    </source>
</evidence>
<keyword evidence="2" id="KW-0812">Transmembrane</keyword>
<evidence type="ECO:0000256" key="1">
    <source>
        <dbReference type="SAM" id="MobiDB-lite"/>
    </source>
</evidence>
<keyword evidence="2" id="KW-1133">Transmembrane helix</keyword>
<comment type="caution">
    <text evidence="3">The sequence shown here is derived from an EMBL/GenBank/DDBJ whole genome shotgun (WGS) entry which is preliminary data.</text>
</comment>
<dbReference type="OrthoDB" id="7926359at2"/>
<name>K8P5M0_9BRAD</name>
<evidence type="ECO:0000256" key="2">
    <source>
        <dbReference type="SAM" id="Phobius"/>
    </source>
</evidence>
<keyword evidence="4" id="KW-1185">Reference proteome</keyword>
<accession>K8P5M0</accession>
<proteinExistence type="predicted"/>
<dbReference type="RefSeq" id="WP_002713117.1">
    <property type="nucleotide sequence ID" value="NZ_KB375281.1"/>
</dbReference>
<protein>
    <submittedName>
        <fullName evidence="3">Uncharacterized protein</fullName>
    </submittedName>
</protein>
<feature type="transmembrane region" description="Helical" evidence="2">
    <location>
        <begin position="94"/>
        <end position="117"/>
    </location>
</feature>
<dbReference type="Proteomes" id="UP000001095">
    <property type="component" value="Unassembled WGS sequence"/>
</dbReference>
<keyword evidence="2" id="KW-0472">Membrane</keyword>
<organism evidence="3 4">
    <name type="scientific">Afipia clevelandensis ATCC 49720</name>
    <dbReference type="NCBI Taxonomy" id="883079"/>
    <lineage>
        <taxon>Bacteria</taxon>
        <taxon>Pseudomonadati</taxon>
        <taxon>Pseudomonadota</taxon>
        <taxon>Alphaproteobacteria</taxon>
        <taxon>Hyphomicrobiales</taxon>
        <taxon>Nitrobacteraceae</taxon>
        <taxon>Afipia</taxon>
    </lineage>
</organism>
<sequence>MTDPIADGEIKEAGNTTEASLVPELGDKAENEVKIDALKDNAPQAARQPSKEITLQRLTPHSSWEDIVSNESAAREKQFNTIPPEANATRRMSIAAIVAIAAAVGAIGGALATAGVGHFGKTDQTASVAAASAAEQARTLEGAIGKINADIAALKSSSAAQSAKIVERIDRVEKAQAEPAAKLAKLNEAVEKLRAPAAAPASETTGSIKTTAPQPNRLPIVEGWSLRDVYDGTATVVGRQGIFDVIPGDPLPGVGRVDAIRRQDGRWVVVTSRGLIVAR</sequence>
<evidence type="ECO:0000313" key="3">
    <source>
        <dbReference type="EMBL" id="EKS36039.1"/>
    </source>
</evidence>
<dbReference type="PATRIC" id="fig|883079.3.peg.2288"/>
<reference evidence="3 4" key="1">
    <citation type="submission" date="2012-04" db="EMBL/GenBank/DDBJ databases">
        <title>The Genome Sequence of Afipia clevelandensis ATCC 49720.</title>
        <authorList>
            <consortium name="The Broad Institute Genome Sequencing Platform"/>
            <person name="Earl A."/>
            <person name="Ward D."/>
            <person name="Feldgarden M."/>
            <person name="Gevers D."/>
            <person name="Huys G."/>
            <person name="Walker B."/>
            <person name="Young S.K."/>
            <person name="Zeng Q."/>
            <person name="Gargeya S."/>
            <person name="Fitzgerald M."/>
            <person name="Haas B."/>
            <person name="Abouelleil A."/>
            <person name="Alvarado L."/>
            <person name="Arachchi H.M."/>
            <person name="Berlin A."/>
            <person name="Chapman S.B."/>
            <person name="Goldberg J."/>
            <person name="Griggs A."/>
            <person name="Gujja S."/>
            <person name="Hansen M."/>
            <person name="Howarth C."/>
            <person name="Imamovic A."/>
            <person name="Larimer J."/>
            <person name="McCowen C."/>
            <person name="Montmayeur A."/>
            <person name="Murphy C."/>
            <person name="Neiman D."/>
            <person name="Pearson M."/>
            <person name="Priest M."/>
            <person name="Roberts A."/>
            <person name="Saif S."/>
            <person name="Shea T."/>
            <person name="Sisk P."/>
            <person name="Sykes S."/>
            <person name="Wortman J."/>
            <person name="Nusbaum C."/>
            <person name="Birren B."/>
        </authorList>
    </citation>
    <scope>NUCLEOTIDE SEQUENCE [LARGE SCALE GENOMIC DNA]</scope>
    <source>
        <strain evidence="3 4">ATCC 49720</strain>
    </source>
</reference>
<dbReference type="AlphaFoldDB" id="K8P5M0"/>
<feature type="region of interest" description="Disordered" evidence="1">
    <location>
        <begin position="1"/>
        <end position="26"/>
    </location>
</feature>
<gene>
    <name evidence="3" type="ORF">HMPREF9696_02251</name>
</gene>
<dbReference type="HOGENOM" id="CLU_065356_0_0_5"/>